<sequence>MWPRTAGVILFTLLFSPYRRASPTHATDEHVSLQAEASSVSLTEGLDTLVDVPVPIRAVTPATTANTDLSTGDETRKERSAVCSQVVSTEDTTDRTDLPFQLFRLPAELHAEIVSQMSFFNHNGYSSACRLTRSLALSDKAFSEEMLRCKNYITALPTLQEQLRVSGDPAIDTQPLEVAKFYHSLQPALRVYTIIKLHRRLAETWRRQSADQPLLPDDRALLEQTTAIGVLFSQVRWIDLTVLRRSDRFRHFGYYAACRSTPGDTSEIEGGLVLQAVVKHLLHLHSDPDFRRLIGDDPVWDEPVKPMVHALIMASPGFVHQFLVNWFIPWSIYTLASNRQFVALGAFVGLPKPWTPLPAPRMRRLAFLLMMEFGVTLDEAQKAMHIEPYQEEELLGCAIHHRFPLATTALENGLTAKGRYSRPRECPVSLYDAEYLRIVPRQHVEVRFFV</sequence>
<dbReference type="Proteomes" id="UP001150569">
    <property type="component" value="Unassembled WGS sequence"/>
</dbReference>
<name>A0A9W8A2J4_9FUNG</name>
<evidence type="ECO:0000256" key="1">
    <source>
        <dbReference type="SAM" id="SignalP"/>
    </source>
</evidence>
<dbReference type="AlphaFoldDB" id="A0A9W8A2J4"/>
<evidence type="ECO:0000313" key="3">
    <source>
        <dbReference type="Proteomes" id="UP001150569"/>
    </source>
</evidence>
<feature type="signal peptide" evidence="1">
    <location>
        <begin position="1"/>
        <end position="21"/>
    </location>
</feature>
<comment type="caution">
    <text evidence="2">The sequence shown here is derived from an EMBL/GenBank/DDBJ whole genome shotgun (WGS) entry which is preliminary data.</text>
</comment>
<accession>A0A9W8A2J4</accession>
<evidence type="ECO:0000313" key="2">
    <source>
        <dbReference type="EMBL" id="KAJ1921452.1"/>
    </source>
</evidence>
<organism evidence="2 3">
    <name type="scientific">Tieghemiomyces parasiticus</name>
    <dbReference type="NCBI Taxonomy" id="78921"/>
    <lineage>
        <taxon>Eukaryota</taxon>
        <taxon>Fungi</taxon>
        <taxon>Fungi incertae sedis</taxon>
        <taxon>Zoopagomycota</taxon>
        <taxon>Kickxellomycotina</taxon>
        <taxon>Dimargaritomycetes</taxon>
        <taxon>Dimargaritales</taxon>
        <taxon>Dimargaritaceae</taxon>
        <taxon>Tieghemiomyces</taxon>
    </lineage>
</organism>
<reference evidence="2" key="1">
    <citation type="submission" date="2022-07" db="EMBL/GenBank/DDBJ databases">
        <title>Phylogenomic reconstructions and comparative analyses of Kickxellomycotina fungi.</title>
        <authorList>
            <person name="Reynolds N.K."/>
            <person name="Stajich J.E."/>
            <person name="Barry K."/>
            <person name="Grigoriev I.V."/>
            <person name="Crous P."/>
            <person name="Smith M.E."/>
        </authorList>
    </citation>
    <scope>NUCLEOTIDE SEQUENCE</scope>
    <source>
        <strain evidence="2">RSA 861</strain>
    </source>
</reference>
<keyword evidence="3" id="KW-1185">Reference proteome</keyword>
<gene>
    <name evidence="2" type="ORF">IWQ60_006758</name>
</gene>
<dbReference type="EMBL" id="JANBPT010000418">
    <property type="protein sequence ID" value="KAJ1921452.1"/>
    <property type="molecule type" value="Genomic_DNA"/>
</dbReference>
<evidence type="ECO:0008006" key="4">
    <source>
        <dbReference type="Google" id="ProtNLM"/>
    </source>
</evidence>
<feature type="chain" id="PRO_5040922583" description="F-box domain-containing protein" evidence="1">
    <location>
        <begin position="22"/>
        <end position="450"/>
    </location>
</feature>
<proteinExistence type="predicted"/>
<keyword evidence="1" id="KW-0732">Signal</keyword>
<protein>
    <recommendedName>
        <fullName evidence="4">F-box domain-containing protein</fullName>
    </recommendedName>
</protein>